<name>A0A8J4XPT0_CHIOP</name>
<dbReference type="Proteomes" id="UP000770661">
    <property type="component" value="Unassembled WGS sequence"/>
</dbReference>
<proteinExistence type="predicted"/>
<feature type="region of interest" description="Disordered" evidence="1">
    <location>
        <begin position="1"/>
        <end position="109"/>
    </location>
</feature>
<evidence type="ECO:0000313" key="2">
    <source>
        <dbReference type="EMBL" id="KAG0711592.1"/>
    </source>
</evidence>
<evidence type="ECO:0000313" key="3">
    <source>
        <dbReference type="Proteomes" id="UP000770661"/>
    </source>
</evidence>
<organism evidence="2 3">
    <name type="scientific">Chionoecetes opilio</name>
    <name type="common">Atlantic snow crab</name>
    <name type="synonym">Cancer opilio</name>
    <dbReference type="NCBI Taxonomy" id="41210"/>
    <lineage>
        <taxon>Eukaryota</taxon>
        <taxon>Metazoa</taxon>
        <taxon>Ecdysozoa</taxon>
        <taxon>Arthropoda</taxon>
        <taxon>Crustacea</taxon>
        <taxon>Multicrustacea</taxon>
        <taxon>Malacostraca</taxon>
        <taxon>Eumalacostraca</taxon>
        <taxon>Eucarida</taxon>
        <taxon>Decapoda</taxon>
        <taxon>Pleocyemata</taxon>
        <taxon>Brachyura</taxon>
        <taxon>Eubrachyura</taxon>
        <taxon>Majoidea</taxon>
        <taxon>Majidae</taxon>
        <taxon>Chionoecetes</taxon>
    </lineage>
</organism>
<dbReference type="AlphaFoldDB" id="A0A8J4XPT0"/>
<feature type="compositionally biased region" description="Polar residues" evidence="1">
    <location>
        <begin position="37"/>
        <end position="53"/>
    </location>
</feature>
<reference evidence="2" key="1">
    <citation type="submission" date="2020-07" db="EMBL/GenBank/DDBJ databases">
        <title>The High-quality genome of the commercially important snow crab, Chionoecetes opilio.</title>
        <authorList>
            <person name="Jeong J.-H."/>
            <person name="Ryu S."/>
        </authorList>
    </citation>
    <scope>NUCLEOTIDE SEQUENCE</scope>
    <source>
        <strain evidence="2">MADBK_172401_WGS</strain>
        <tissue evidence="2">Digestive gland</tissue>
    </source>
</reference>
<dbReference type="EMBL" id="JACEEZ010023204">
    <property type="protein sequence ID" value="KAG0711592.1"/>
    <property type="molecule type" value="Genomic_DNA"/>
</dbReference>
<accession>A0A8J4XPT0</accession>
<keyword evidence="3" id="KW-1185">Reference proteome</keyword>
<protein>
    <submittedName>
        <fullName evidence="2">Uncharacterized protein</fullName>
    </submittedName>
</protein>
<sequence>MWRLHPPPAPPCQLPGRERGHKLGGKEAFRPSEAPSDKTTTTSSLKQHASQSKHFIGKALTLTFLRRTRREPRALLDAGRGEQRRVSSRQRGIPSPQPKDKAGKKSQSL</sequence>
<feature type="compositionally biased region" description="Pro residues" evidence="1">
    <location>
        <begin position="1"/>
        <end position="13"/>
    </location>
</feature>
<feature type="compositionally biased region" description="Basic and acidic residues" evidence="1">
    <location>
        <begin position="71"/>
        <end position="85"/>
    </location>
</feature>
<comment type="caution">
    <text evidence="2">The sequence shown here is derived from an EMBL/GenBank/DDBJ whole genome shotgun (WGS) entry which is preliminary data.</text>
</comment>
<gene>
    <name evidence="2" type="ORF">GWK47_020305</name>
</gene>
<evidence type="ECO:0000256" key="1">
    <source>
        <dbReference type="SAM" id="MobiDB-lite"/>
    </source>
</evidence>